<dbReference type="EMBL" id="CP000859">
    <property type="protein sequence ID" value="ABW67930.1"/>
    <property type="molecule type" value="Genomic_DNA"/>
</dbReference>
<protein>
    <submittedName>
        <fullName evidence="5">Response regulator receiver protein</fullName>
    </submittedName>
</protein>
<dbReference type="GO" id="GO:0000160">
    <property type="term" value="P:phosphorelay signal transduction system"/>
    <property type="evidence" value="ECO:0007669"/>
    <property type="project" value="UniProtKB-KW"/>
</dbReference>
<dbReference type="Gene3D" id="3.40.50.2300">
    <property type="match status" value="1"/>
</dbReference>
<evidence type="ECO:0000313" key="5">
    <source>
        <dbReference type="EMBL" id="ABW67930.1"/>
    </source>
</evidence>
<dbReference type="SUPFAM" id="SSF52172">
    <property type="entry name" value="CheY-like"/>
    <property type="match status" value="1"/>
</dbReference>
<accession>A8ZTZ7</accession>
<reference evidence="5 6" key="1">
    <citation type="submission" date="2007-10" db="EMBL/GenBank/DDBJ databases">
        <title>Complete sequence of Desulfococcus oleovorans Hxd3.</title>
        <authorList>
            <consortium name="US DOE Joint Genome Institute"/>
            <person name="Copeland A."/>
            <person name="Lucas S."/>
            <person name="Lapidus A."/>
            <person name="Barry K."/>
            <person name="Glavina del Rio T."/>
            <person name="Dalin E."/>
            <person name="Tice H."/>
            <person name="Pitluck S."/>
            <person name="Kiss H."/>
            <person name="Brettin T."/>
            <person name="Bruce D."/>
            <person name="Detter J.C."/>
            <person name="Han C."/>
            <person name="Schmutz J."/>
            <person name="Larimer F."/>
            <person name="Land M."/>
            <person name="Hauser L."/>
            <person name="Kyrpides N."/>
            <person name="Kim E."/>
            <person name="Wawrik B."/>
            <person name="Richardson P."/>
        </authorList>
    </citation>
    <scope>NUCLEOTIDE SEQUENCE [LARGE SCALE GENOMIC DNA]</scope>
    <source>
        <strain evidence="6">DSM 6200 / JCM 39069 / Hxd3</strain>
    </source>
</reference>
<dbReference type="AlphaFoldDB" id="A8ZTZ7"/>
<dbReference type="STRING" id="96561.Dole_2126"/>
<keyword evidence="6" id="KW-1185">Reference proteome</keyword>
<dbReference type="InterPro" id="IPR001789">
    <property type="entry name" value="Sig_transdc_resp-reg_receiver"/>
</dbReference>
<feature type="modified residue" description="4-aspartylphosphate" evidence="3">
    <location>
        <position position="73"/>
    </location>
</feature>
<dbReference type="InterPro" id="IPR050595">
    <property type="entry name" value="Bact_response_regulator"/>
</dbReference>
<name>A8ZTZ7_DESOH</name>
<dbReference type="KEGG" id="dol:Dole_2126"/>
<feature type="domain" description="Response regulatory" evidence="4">
    <location>
        <begin position="15"/>
        <end position="138"/>
    </location>
</feature>
<proteinExistence type="predicted"/>
<keyword evidence="2" id="KW-0902">Two-component regulatory system</keyword>
<dbReference type="Pfam" id="PF00072">
    <property type="entry name" value="Response_reg"/>
    <property type="match status" value="1"/>
</dbReference>
<dbReference type="PANTHER" id="PTHR44591">
    <property type="entry name" value="STRESS RESPONSE REGULATOR PROTEIN 1"/>
    <property type="match status" value="1"/>
</dbReference>
<evidence type="ECO:0000256" key="2">
    <source>
        <dbReference type="ARBA" id="ARBA00023012"/>
    </source>
</evidence>
<dbReference type="SMART" id="SM00448">
    <property type="entry name" value="REC"/>
    <property type="match status" value="1"/>
</dbReference>
<evidence type="ECO:0000313" key="6">
    <source>
        <dbReference type="Proteomes" id="UP000008561"/>
    </source>
</evidence>
<evidence type="ECO:0000256" key="1">
    <source>
        <dbReference type="ARBA" id="ARBA00022553"/>
    </source>
</evidence>
<dbReference type="RefSeq" id="WP_012175542.1">
    <property type="nucleotide sequence ID" value="NC_009943.1"/>
</dbReference>
<evidence type="ECO:0000256" key="3">
    <source>
        <dbReference type="PROSITE-ProRule" id="PRU00169"/>
    </source>
</evidence>
<dbReference type="PROSITE" id="PS50110">
    <property type="entry name" value="RESPONSE_REGULATORY"/>
    <property type="match status" value="1"/>
</dbReference>
<organism evidence="5 6">
    <name type="scientific">Desulfosudis oleivorans (strain DSM 6200 / JCM 39069 / Hxd3)</name>
    <name type="common">Desulfococcus oleovorans</name>
    <dbReference type="NCBI Taxonomy" id="96561"/>
    <lineage>
        <taxon>Bacteria</taxon>
        <taxon>Pseudomonadati</taxon>
        <taxon>Thermodesulfobacteriota</taxon>
        <taxon>Desulfobacteria</taxon>
        <taxon>Desulfobacterales</taxon>
        <taxon>Desulfosudaceae</taxon>
        <taxon>Desulfosudis</taxon>
    </lineage>
</organism>
<dbReference type="eggNOG" id="COG0745">
    <property type="taxonomic scope" value="Bacteria"/>
</dbReference>
<sequence length="139" mass="15634">MKKDRKVQHHMDPYRVLVAEDDYEMRKLLAGTLKDSGYDVVECPDGMAMLTHLAAFLLPDEFSQEKIDLIISDVRMPGITGMEVLEGKPRHRAFPPMILITAFGDDQTHAMAAQFGAAAMLDKPFDMDDLLGKMTEILH</sequence>
<dbReference type="PANTHER" id="PTHR44591:SF14">
    <property type="entry name" value="PROTEIN PILG"/>
    <property type="match status" value="1"/>
</dbReference>
<dbReference type="InterPro" id="IPR011006">
    <property type="entry name" value="CheY-like_superfamily"/>
</dbReference>
<keyword evidence="1 3" id="KW-0597">Phosphoprotein</keyword>
<dbReference type="OrthoDB" id="9794815at2"/>
<evidence type="ECO:0000259" key="4">
    <source>
        <dbReference type="PROSITE" id="PS50110"/>
    </source>
</evidence>
<dbReference type="Proteomes" id="UP000008561">
    <property type="component" value="Chromosome"/>
</dbReference>
<dbReference type="HOGENOM" id="CLU_000445_69_8_7"/>
<gene>
    <name evidence="5" type="ordered locus">Dole_2126</name>
</gene>